<accession>A0A918CAE1</accession>
<dbReference type="NCBIfam" id="NF038048">
    <property type="entry name" value="DIP1984_fam"/>
    <property type="match status" value="1"/>
</dbReference>
<keyword evidence="3" id="KW-1185">Reference proteome</keyword>
<comment type="caution">
    <text evidence="2">The sequence shown here is derived from an EMBL/GenBank/DDBJ whole genome shotgun (WGS) entry which is preliminary data.</text>
</comment>
<evidence type="ECO:0000256" key="1">
    <source>
        <dbReference type="SAM" id="Coils"/>
    </source>
</evidence>
<proteinExistence type="predicted"/>
<dbReference type="CDD" id="cd12208">
    <property type="entry name" value="DIP1984-like"/>
    <property type="match status" value="1"/>
</dbReference>
<protein>
    <recommendedName>
        <fullName evidence="4">Septicolysin</fullName>
    </recommendedName>
</protein>
<keyword evidence="1" id="KW-0175">Coiled coil</keyword>
<organism evidence="2 3">
    <name type="scientific">Deinococcus ruber</name>
    <dbReference type="NCBI Taxonomy" id="1848197"/>
    <lineage>
        <taxon>Bacteria</taxon>
        <taxon>Thermotogati</taxon>
        <taxon>Deinococcota</taxon>
        <taxon>Deinococci</taxon>
        <taxon>Deinococcales</taxon>
        <taxon>Deinococcaceae</taxon>
        <taxon>Deinococcus</taxon>
    </lineage>
</organism>
<dbReference type="RefSeq" id="WP_229776092.1">
    <property type="nucleotide sequence ID" value="NZ_BMQL01000017.1"/>
</dbReference>
<dbReference type="Pfam" id="PF20935">
    <property type="entry name" value="DUF6847"/>
    <property type="match status" value="1"/>
</dbReference>
<dbReference type="Gene3D" id="6.10.320.10">
    <property type="match status" value="1"/>
</dbReference>
<dbReference type="EMBL" id="BMQL01000017">
    <property type="protein sequence ID" value="GGR15000.1"/>
    <property type="molecule type" value="Genomic_DNA"/>
</dbReference>
<name>A0A918CAE1_9DEIO</name>
<feature type="coiled-coil region" evidence="1">
    <location>
        <begin position="133"/>
        <end position="160"/>
    </location>
</feature>
<evidence type="ECO:0000313" key="3">
    <source>
        <dbReference type="Proteomes" id="UP000603865"/>
    </source>
</evidence>
<dbReference type="AlphaFoldDB" id="A0A918CAE1"/>
<reference evidence="2" key="1">
    <citation type="journal article" date="2014" name="Int. J. Syst. Evol. Microbiol.">
        <title>Complete genome sequence of Corynebacterium casei LMG S-19264T (=DSM 44701T), isolated from a smear-ripened cheese.</title>
        <authorList>
            <consortium name="US DOE Joint Genome Institute (JGI-PGF)"/>
            <person name="Walter F."/>
            <person name="Albersmeier A."/>
            <person name="Kalinowski J."/>
            <person name="Ruckert C."/>
        </authorList>
    </citation>
    <scope>NUCLEOTIDE SEQUENCE</scope>
    <source>
        <strain evidence="2">JCM 31311</strain>
    </source>
</reference>
<evidence type="ECO:0008006" key="4">
    <source>
        <dbReference type="Google" id="ProtNLM"/>
    </source>
</evidence>
<gene>
    <name evidence="2" type="ORF">GCM10008957_29860</name>
</gene>
<sequence>MEISVLAERYAAAMQLAEALIERADLQKRAAQLQQRLRLNAKTQEGDAPTEDPRLLLSELLAVFDQLGDLIPRIHRSNLTARLKDGRTLTDALAHREVLDLRLAALRSVIEAASIQQTRQTRSELRYVSHLPVRELQTDTDRLARERRELEALIQQANWANSLLD</sequence>
<dbReference type="Proteomes" id="UP000603865">
    <property type="component" value="Unassembled WGS sequence"/>
</dbReference>
<dbReference type="InterPro" id="IPR047741">
    <property type="entry name" value="DIP1984-like"/>
</dbReference>
<evidence type="ECO:0000313" key="2">
    <source>
        <dbReference type="EMBL" id="GGR15000.1"/>
    </source>
</evidence>
<reference evidence="2" key="2">
    <citation type="submission" date="2020-09" db="EMBL/GenBank/DDBJ databases">
        <authorList>
            <person name="Sun Q."/>
            <person name="Ohkuma M."/>
        </authorList>
    </citation>
    <scope>NUCLEOTIDE SEQUENCE</scope>
    <source>
        <strain evidence="2">JCM 31311</strain>
    </source>
</reference>